<evidence type="ECO:0000259" key="10">
    <source>
        <dbReference type="PROSITE" id="PS50863"/>
    </source>
</evidence>
<dbReference type="PANTHER" id="PTHR31384:SF94">
    <property type="entry name" value="AUXIN RESPONSE FACTOR 17"/>
    <property type="match status" value="1"/>
</dbReference>
<feature type="compositionally biased region" description="Gly residues" evidence="9">
    <location>
        <begin position="247"/>
        <end position="266"/>
    </location>
</feature>
<dbReference type="GO" id="GO:0006355">
    <property type="term" value="P:regulation of DNA-templated transcription"/>
    <property type="evidence" value="ECO:0007669"/>
    <property type="project" value="InterPro"/>
</dbReference>
<keyword evidence="7 8" id="KW-0927">Auxin signaling pathway</keyword>
<protein>
    <recommendedName>
        <fullName evidence="8">Auxin response factor</fullName>
    </recommendedName>
</protein>
<feature type="region of interest" description="Disordered" evidence="9">
    <location>
        <begin position="1"/>
        <end position="26"/>
    </location>
</feature>
<comment type="function">
    <text evidence="8">Auxin response factors (ARFs) are transcriptional factors that bind specifically to the DNA sequence 5'-TGTCTC-3' found in the auxin-responsive promoter elements (AuxREs).</text>
</comment>
<evidence type="ECO:0000256" key="4">
    <source>
        <dbReference type="ARBA" id="ARBA00023125"/>
    </source>
</evidence>
<dbReference type="CDD" id="cd10017">
    <property type="entry name" value="B3_DNA"/>
    <property type="match status" value="1"/>
</dbReference>
<evidence type="ECO:0000256" key="9">
    <source>
        <dbReference type="SAM" id="MobiDB-lite"/>
    </source>
</evidence>
<dbReference type="Gene3D" id="2.40.330.10">
    <property type="entry name" value="DNA-binding pseudobarrel domain"/>
    <property type="match status" value="1"/>
</dbReference>
<dbReference type="InterPro" id="IPR015300">
    <property type="entry name" value="DNA-bd_pseudobarrel_sf"/>
</dbReference>
<evidence type="ECO:0000256" key="1">
    <source>
        <dbReference type="ARBA" id="ARBA00004123"/>
    </source>
</evidence>
<keyword evidence="6 8" id="KW-0539">Nucleus</keyword>
<dbReference type="GO" id="GO:0009734">
    <property type="term" value="P:auxin-activated signaling pathway"/>
    <property type="evidence" value="ECO:0007669"/>
    <property type="project" value="UniProtKB-KW"/>
</dbReference>
<feature type="compositionally biased region" description="Low complexity" evidence="9">
    <location>
        <begin position="10"/>
        <end position="26"/>
    </location>
</feature>
<name>A0A9Q1JLJ4_9CARY</name>
<evidence type="ECO:0000256" key="5">
    <source>
        <dbReference type="ARBA" id="ARBA00023163"/>
    </source>
</evidence>
<dbReference type="EMBL" id="JAKOGI010001903">
    <property type="protein sequence ID" value="KAJ8423678.1"/>
    <property type="molecule type" value="Genomic_DNA"/>
</dbReference>
<dbReference type="InterPro" id="IPR010525">
    <property type="entry name" value="ARF_dom"/>
</dbReference>
<dbReference type="SMART" id="SM01019">
    <property type="entry name" value="B3"/>
    <property type="match status" value="1"/>
</dbReference>
<dbReference type="FunFam" id="2.40.330.10:FF:000001">
    <property type="entry name" value="Auxin response factor"/>
    <property type="match status" value="1"/>
</dbReference>
<evidence type="ECO:0000256" key="6">
    <source>
        <dbReference type="ARBA" id="ARBA00023242"/>
    </source>
</evidence>
<dbReference type="PANTHER" id="PTHR31384">
    <property type="entry name" value="AUXIN RESPONSE FACTOR 4-RELATED"/>
    <property type="match status" value="1"/>
</dbReference>
<accession>A0A9Q1JLJ4</accession>
<evidence type="ECO:0000313" key="12">
    <source>
        <dbReference type="Proteomes" id="UP001153076"/>
    </source>
</evidence>
<feature type="region of interest" description="Disordered" evidence="9">
    <location>
        <begin position="239"/>
        <end position="271"/>
    </location>
</feature>
<evidence type="ECO:0000256" key="7">
    <source>
        <dbReference type="ARBA" id="ARBA00023294"/>
    </source>
</evidence>
<dbReference type="AlphaFoldDB" id="A0A9Q1JLJ4"/>
<dbReference type="OrthoDB" id="1414159at2759"/>
<keyword evidence="3 8" id="KW-0805">Transcription regulation</keyword>
<dbReference type="SUPFAM" id="SSF101936">
    <property type="entry name" value="DNA-binding pseudobarrel domain"/>
    <property type="match status" value="1"/>
</dbReference>
<evidence type="ECO:0000256" key="8">
    <source>
        <dbReference type="RuleBase" id="RU004561"/>
    </source>
</evidence>
<gene>
    <name evidence="11" type="ORF">Cgig2_023523</name>
</gene>
<dbReference type="GO" id="GO:0005634">
    <property type="term" value="C:nucleus"/>
    <property type="evidence" value="ECO:0007669"/>
    <property type="project" value="UniProtKB-SubCell"/>
</dbReference>
<comment type="similarity">
    <text evidence="2 8">Belongs to the ARF family.</text>
</comment>
<dbReference type="GO" id="GO:0003677">
    <property type="term" value="F:DNA binding"/>
    <property type="evidence" value="ECO:0007669"/>
    <property type="project" value="UniProtKB-KW"/>
</dbReference>
<proteinExistence type="inferred from homology"/>
<keyword evidence="5 8" id="KW-0804">Transcription</keyword>
<feature type="domain" description="TF-B3" evidence="10">
    <location>
        <begin position="131"/>
        <end position="234"/>
    </location>
</feature>
<evidence type="ECO:0000256" key="3">
    <source>
        <dbReference type="ARBA" id="ARBA00023015"/>
    </source>
</evidence>
<dbReference type="Pfam" id="PF06507">
    <property type="entry name" value="ARF_AD"/>
    <property type="match status" value="1"/>
</dbReference>
<keyword evidence="4 8" id="KW-0238">DNA-binding</keyword>
<dbReference type="Pfam" id="PF02362">
    <property type="entry name" value="B3"/>
    <property type="match status" value="1"/>
</dbReference>
<dbReference type="InterPro" id="IPR044835">
    <property type="entry name" value="ARF_plant"/>
</dbReference>
<dbReference type="InterPro" id="IPR003340">
    <property type="entry name" value="B3_DNA-bd"/>
</dbReference>
<keyword evidence="12" id="KW-1185">Reference proteome</keyword>
<evidence type="ECO:0000256" key="2">
    <source>
        <dbReference type="ARBA" id="ARBA00007853"/>
    </source>
</evidence>
<organism evidence="11 12">
    <name type="scientific">Carnegiea gigantea</name>
    <dbReference type="NCBI Taxonomy" id="171969"/>
    <lineage>
        <taxon>Eukaryota</taxon>
        <taxon>Viridiplantae</taxon>
        <taxon>Streptophyta</taxon>
        <taxon>Embryophyta</taxon>
        <taxon>Tracheophyta</taxon>
        <taxon>Spermatophyta</taxon>
        <taxon>Magnoliopsida</taxon>
        <taxon>eudicotyledons</taxon>
        <taxon>Gunneridae</taxon>
        <taxon>Pentapetalae</taxon>
        <taxon>Caryophyllales</taxon>
        <taxon>Cactineae</taxon>
        <taxon>Cactaceae</taxon>
        <taxon>Cactoideae</taxon>
        <taxon>Echinocereeae</taxon>
        <taxon>Carnegiea</taxon>
    </lineage>
</organism>
<sequence>MATDHHHRQFFYQHQQQQQQQQRQQKQQRLVDPAIWRACAGTSVQIPAVQSRVYYFPQGHMEQASATVTLSPLVASKPLIPCRVLQVLFLADRDTDEVFAKIRLEPIRTGFVPEPSGSSAGGGGGSPIVSFAKVLTPSDANNGGGFSVPRFCADSIFPPLDYDDDPPVQNIRISDVHGECWDFRHIYRGTPRRHLLTTGWSKFVNSKKLIAGDSVVFMRNKVTDELFVGVRRAVKSNEGPTSWATQYGGGGGTIPSVGSTGGGGFSRNGKGRVPPEALVEAAERAANNLPFEVVYYPRAGLPDFVVAAEKVEEAMSAYWSAGMRVKMAMETEDSSRMTWFQGTVASVVVTDNGLWRGTIWRMLQVAWDEPEILQNMKRVSPWQVEVVASTPPIHTVFPPAKRFRVPHTPGLLADGEGNIPLPTVGFNSMMGQLSPSYLNYNTSPAGMQGARQNPFFGSSLPSIMNDGARQTCPDNHVKNMSQKVEAVSTDLNIGSSSSDTPSPDSQNSVQFLGMDTAGQQSCNSSKKAGITSFQLFGKIIHMEQPTDGIGCTDYDDCGTEGARSTLKLALSDPCTTLPDRLGAQCQRSSVVEAFVNG</sequence>
<evidence type="ECO:0000313" key="11">
    <source>
        <dbReference type="EMBL" id="KAJ8423678.1"/>
    </source>
</evidence>
<reference evidence="11" key="1">
    <citation type="submission" date="2022-04" db="EMBL/GenBank/DDBJ databases">
        <title>Carnegiea gigantea Genome sequencing and assembly v2.</title>
        <authorList>
            <person name="Copetti D."/>
            <person name="Sanderson M.J."/>
            <person name="Burquez A."/>
            <person name="Wojciechowski M.F."/>
        </authorList>
    </citation>
    <scope>NUCLEOTIDE SEQUENCE</scope>
    <source>
        <strain evidence="11">SGP5-SGP5p</strain>
        <tissue evidence="11">Aerial part</tissue>
    </source>
</reference>
<feature type="compositionally biased region" description="Low complexity" evidence="9">
    <location>
        <begin position="495"/>
        <end position="505"/>
    </location>
</feature>
<comment type="caution">
    <text evidence="11">The sequence shown here is derived from an EMBL/GenBank/DDBJ whole genome shotgun (WGS) entry which is preliminary data.</text>
</comment>
<feature type="region of interest" description="Disordered" evidence="9">
    <location>
        <begin position="491"/>
        <end position="510"/>
    </location>
</feature>
<comment type="subunit">
    <text evidence="8">Homodimers and heterodimers.</text>
</comment>
<dbReference type="Gene3D" id="2.30.30.1040">
    <property type="match status" value="1"/>
</dbReference>
<comment type="subcellular location">
    <subcellularLocation>
        <location evidence="1 8">Nucleus</location>
    </subcellularLocation>
</comment>
<dbReference type="PROSITE" id="PS50863">
    <property type="entry name" value="B3"/>
    <property type="match status" value="1"/>
</dbReference>
<dbReference type="Proteomes" id="UP001153076">
    <property type="component" value="Unassembled WGS sequence"/>
</dbReference>